<evidence type="ECO:0008006" key="2">
    <source>
        <dbReference type="Google" id="ProtNLM"/>
    </source>
</evidence>
<reference evidence="1" key="1">
    <citation type="journal article" date="2015" name="Nature">
        <title>Complex archaea that bridge the gap between prokaryotes and eukaryotes.</title>
        <authorList>
            <person name="Spang A."/>
            <person name="Saw J.H."/>
            <person name="Jorgensen S.L."/>
            <person name="Zaremba-Niedzwiedzka K."/>
            <person name="Martijn J."/>
            <person name="Lind A.E."/>
            <person name="van Eijk R."/>
            <person name="Schleper C."/>
            <person name="Guy L."/>
            <person name="Ettema T.J."/>
        </authorList>
    </citation>
    <scope>NUCLEOTIDE SEQUENCE</scope>
</reference>
<proteinExistence type="predicted"/>
<evidence type="ECO:0000313" key="1">
    <source>
        <dbReference type="EMBL" id="KKM68729.1"/>
    </source>
</evidence>
<name>A0A0F9JFW6_9ZZZZ</name>
<feature type="non-terminal residue" evidence="1">
    <location>
        <position position="1"/>
    </location>
</feature>
<organism evidence="1">
    <name type="scientific">marine sediment metagenome</name>
    <dbReference type="NCBI Taxonomy" id="412755"/>
    <lineage>
        <taxon>unclassified sequences</taxon>
        <taxon>metagenomes</taxon>
        <taxon>ecological metagenomes</taxon>
    </lineage>
</organism>
<accession>A0A0F9JFW6</accession>
<dbReference type="EMBL" id="LAZR01010118">
    <property type="protein sequence ID" value="KKM68729.1"/>
    <property type="molecule type" value="Genomic_DNA"/>
</dbReference>
<comment type="caution">
    <text evidence="1">The sequence shown here is derived from an EMBL/GenBank/DDBJ whole genome shotgun (WGS) entry which is preliminary data.</text>
</comment>
<sequence>NLNRLREVNMKDGALVRRVGNTIKGFLSPSYRRMDASPVFEAFVNKAVSSGFVPYRGMNTDYRYQISFIKPEMIEVAPEEFVVYGLNLTTGDYGSQAMQIEMLVLRIACANLAIGYDLLRKVHLGKRFEWGDGESVIFSERTQTLDSKAVASAVEDVVGESTKHVGLLTDKIQSSAQTEPDVAKVLANIRKSGFGKEIAEKIKNIYETDTGVELLPQKKTTWRLANTLSLIAKGIGNKDKQIDLEKESFKLLAA</sequence>
<gene>
    <name evidence="1" type="ORF">LCGC14_1458030</name>
</gene>
<dbReference type="AlphaFoldDB" id="A0A0F9JFW6"/>
<protein>
    <recommendedName>
        <fullName evidence="2">DUF932 domain-containing protein</fullName>
    </recommendedName>
</protein>